<feature type="domain" description="Coenzyme Q-binding protein COQ10 START" evidence="4">
    <location>
        <begin position="12"/>
        <end position="180"/>
    </location>
</feature>
<feature type="region of interest" description="Disordered" evidence="3">
    <location>
        <begin position="48"/>
        <end position="86"/>
    </location>
</feature>
<dbReference type="SUPFAM" id="SSF55961">
    <property type="entry name" value="Bet v1-like"/>
    <property type="match status" value="2"/>
</dbReference>
<evidence type="ECO:0000256" key="1">
    <source>
        <dbReference type="ARBA" id="ARBA00008918"/>
    </source>
</evidence>
<dbReference type="Pfam" id="PF03364">
    <property type="entry name" value="Polyketide_cyc"/>
    <property type="match status" value="1"/>
</dbReference>
<dbReference type="Gene3D" id="3.30.530.20">
    <property type="match status" value="1"/>
</dbReference>
<dbReference type="InterPro" id="IPR044996">
    <property type="entry name" value="COQ10-like"/>
</dbReference>
<evidence type="ECO:0000256" key="3">
    <source>
        <dbReference type="SAM" id="MobiDB-lite"/>
    </source>
</evidence>
<gene>
    <name evidence="5" type="ORF">NX720_14805</name>
</gene>
<dbReference type="RefSeq" id="WP_262595576.1">
    <property type="nucleotide sequence ID" value="NZ_CP103300.1"/>
</dbReference>
<evidence type="ECO:0000313" key="5">
    <source>
        <dbReference type="EMBL" id="UYM14174.1"/>
    </source>
</evidence>
<sequence>MAKVSRSALILHPAEKVYDLVADVESYPKFLPWCQDALVLFSEGASSEGASSEGVSSEGASSEGVSSEEASSEEASSEEASSEEASSEVDVVEALLVIAKGGLRCEFATRNLMRRNQSIDMQLLRGPFSHLQGVWRFKPLGDDCCSIFMELDFELSNPVLKAALGSVFGQAMNKMVAAFCQRADQLYGTGSE</sequence>
<dbReference type="Proteomes" id="UP001163255">
    <property type="component" value="Chromosome"/>
</dbReference>
<dbReference type="InterPro" id="IPR023393">
    <property type="entry name" value="START-like_dom_sf"/>
</dbReference>
<dbReference type="PANTHER" id="PTHR12901">
    <property type="entry name" value="SPERM PROTEIN HOMOLOG"/>
    <property type="match status" value="1"/>
</dbReference>
<evidence type="ECO:0000259" key="4">
    <source>
        <dbReference type="Pfam" id="PF03364"/>
    </source>
</evidence>
<accession>A0ABY6GN66</accession>
<dbReference type="EMBL" id="CP103300">
    <property type="protein sequence ID" value="UYM14174.1"/>
    <property type="molecule type" value="Genomic_DNA"/>
</dbReference>
<dbReference type="InterPro" id="IPR005031">
    <property type="entry name" value="COQ10_START"/>
</dbReference>
<dbReference type="PANTHER" id="PTHR12901:SF10">
    <property type="entry name" value="COENZYME Q-BINDING PROTEIN COQ10, MITOCHONDRIAL"/>
    <property type="match status" value="1"/>
</dbReference>
<feature type="compositionally biased region" description="Low complexity" evidence="3">
    <location>
        <begin position="48"/>
        <end position="69"/>
    </location>
</feature>
<evidence type="ECO:0000256" key="2">
    <source>
        <dbReference type="ARBA" id="ARBA00022649"/>
    </source>
</evidence>
<feature type="compositionally biased region" description="Acidic residues" evidence="3">
    <location>
        <begin position="70"/>
        <end position="86"/>
    </location>
</feature>
<dbReference type="CDD" id="cd07813">
    <property type="entry name" value="COQ10p_like"/>
    <property type="match status" value="1"/>
</dbReference>
<protein>
    <submittedName>
        <fullName evidence="5">Type II toxin-antitoxin system RatA family toxin</fullName>
    </submittedName>
</protein>
<comment type="similarity">
    <text evidence="1">Belongs to the ribosome association toxin RatA family.</text>
</comment>
<name>A0ABY6GN66_9GAMM</name>
<proteinExistence type="inferred from homology"/>
<organism evidence="5 6">
    <name type="scientific">Endozoicomonas euniceicola</name>
    <dbReference type="NCBI Taxonomy" id="1234143"/>
    <lineage>
        <taxon>Bacteria</taxon>
        <taxon>Pseudomonadati</taxon>
        <taxon>Pseudomonadota</taxon>
        <taxon>Gammaproteobacteria</taxon>
        <taxon>Oceanospirillales</taxon>
        <taxon>Endozoicomonadaceae</taxon>
        <taxon>Endozoicomonas</taxon>
    </lineage>
</organism>
<evidence type="ECO:0000313" key="6">
    <source>
        <dbReference type="Proteomes" id="UP001163255"/>
    </source>
</evidence>
<reference evidence="5" key="1">
    <citation type="submission" date="2022-10" db="EMBL/GenBank/DDBJ databases">
        <title>Completed Genome Sequence of two octocoral isolated bacterium, Endozoicomonas euniceicola EF212T and Endozoicomonas gorgoniicola PS125T.</title>
        <authorList>
            <person name="Chiou Y.-J."/>
            <person name="Chen Y.-H."/>
        </authorList>
    </citation>
    <scope>NUCLEOTIDE SEQUENCE</scope>
    <source>
        <strain evidence="5">EF212</strain>
    </source>
</reference>
<keyword evidence="6" id="KW-1185">Reference proteome</keyword>
<keyword evidence="2" id="KW-1277">Toxin-antitoxin system</keyword>